<protein>
    <submittedName>
        <fullName evidence="2">Uncharacterized protein</fullName>
    </submittedName>
</protein>
<evidence type="ECO:0000313" key="2">
    <source>
        <dbReference type="EMBL" id="TRU19661.1"/>
    </source>
</evidence>
<evidence type="ECO:0000313" key="3">
    <source>
        <dbReference type="Proteomes" id="UP000319313"/>
    </source>
</evidence>
<reference evidence="2 3" key="1">
    <citation type="submission" date="2019-01" db="EMBL/GenBank/DDBJ databases">
        <title>Coherence of Microcystis species and biogeography revealed through population genomics.</title>
        <authorList>
            <person name="Perez-Carrascal O.M."/>
            <person name="Terrat Y."/>
            <person name="Giani A."/>
            <person name="Fortin N."/>
            <person name="Tromas N."/>
            <person name="Shapiro B.J."/>
        </authorList>
    </citation>
    <scope>NUCLEOTIDE SEQUENCE [LARGE SCALE GENOMIC DNA]</scope>
    <source>
        <strain evidence="2">Ma_SC_T_19800800_S464</strain>
    </source>
</reference>
<dbReference type="AlphaFoldDB" id="A0A552DBS1"/>
<proteinExistence type="predicted"/>
<sequence length="910" mass="105732">MSIKQLSLFENVPPEQDTKAVTTSEEISELEITILLSALAANAIPQTDSTLISALANDPRAIAIARTFDRPKLVRQLRLSQEESKLIKPMFKGNQVFYREREIGRIQLVYKSPSPGELQAKLTHESTIDRFLEFLQKKYQIVSLHESNYHVQIFIPQTQQSNNIEDLWIEFLTKVIFSIYGDFQSQLSGLMQTFMTMLKSVTLAGRGFSTLEIPIITRDQAKVLAALYLAVFEQVNDRQNKRQKKIDLLIKAIESGELSLKDLKSTQKELEDKQEMQAKEFKKYRDYFQKVLSKLLDEQRAIYHEIRTLDEQLKKTGLSKAQVSKLQKQKDKIESQIIFHEGSIEEKQRFLEESDGNPFEFINKQKQTDLLKPIQAIAKSFNKTATEQINSTRGDIFTQCILEMYRLLENPKLETIPEPLLTIRPKTLAARTAGDDGKDFCYSCGVTLDAKTARWRVARFMFERPSQRRQSSSSEDRPFICSSCSVLSFASPLKVTDDSIILRLKPIREKSGYDDRVRLYNLKEYLRGLTTGELDITAGKYIILNSQKDKTNNGDIASQKLGLKQYALAKIASKLPLEVLSDWEIDLYLQKSTPDKLERRQLILLKGIMEGYNQNIIIKDAKTQEQKNEQKINLKLKDAKTQEQKNEQKINLKLGDAIRYVQQDMPYLAEFIVSGVPDYNLKFENKIWLESIRELYWKQINEDVRNQKRSKGVYSMSETTMSKRAKIYEDVAALTGLLYPFIEWAEFLIKKDKEMEEKRKQGKKEQDNLDEKTIDKIKKEVAREISKIIENVKDEHFFTYYASIGDQDRTKIKATLKRDRDTYFIYDQTRKLIFEKLKISEDIEVKKDGVASLNLTLDDIKNAYTYFANDPLYTDKQGDKNWRDFTYRLKLSLYTRFPELVRKLSSKGDK</sequence>
<dbReference type="EMBL" id="SFBL01000235">
    <property type="protein sequence ID" value="TRU19661.1"/>
    <property type="molecule type" value="Genomic_DNA"/>
</dbReference>
<name>A0A552DBS1_MICAE</name>
<gene>
    <name evidence="2" type="ORF">EWV81_23575</name>
</gene>
<dbReference type="Proteomes" id="UP000319313">
    <property type="component" value="Unassembled WGS sequence"/>
</dbReference>
<keyword evidence="1" id="KW-0175">Coiled coil</keyword>
<comment type="caution">
    <text evidence="2">The sequence shown here is derived from an EMBL/GenBank/DDBJ whole genome shotgun (WGS) entry which is preliminary data.</text>
</comment>
<organism evidence="2 3">
    <name type="scientific">Microcystis aeruginosa Ma_SC_T_19800800_S464</name>
    <dbReference type="NCBI Taxonomy" id="2486257"/>
    <lineage>
        <taxon>Bacteria</taxon>
        <taxon>Bacillati</taxon>
        <taxon>Cyanobacteriota</taxon>
        <taxon>Cyanophyceae</taxon>
        <taxon>Oscillatoriophycideae</taxon>
        <taxon>Chroococcales</taxon>
        <taxon>Microcystaceae</taxon>
        <taxon>Microcystis</taxon>
    </lineage>
</organism>
<accession>A0A552DBS1</accession>
<evidence type="ECO:0000256" key="1">
    <source>
        <dbReference type="SAM" id="Coils"/>
    </source>
</evidence>
<feature type="coiled-coil region" evidence="1">
    <location>
        <begin position="253"/>
        <end position="280"/>
    </location>
</feature>